<name>A0AAE1UAU9_9EUCA</name>
<dbReference type="EMBL" id="JAWZYT010001460">
    <property type="protein sequence ID" value="KAK4311944.1"/>
    <property type="molecule type" value="Genomic_DNA"/>
</dbReference>
<proteinExistence type="predicted"/>
<keyword evidence="3" id="KW-1185">Reference proteome</keyword>
<dbReference type="AlphaFoldDB" id="A0AAE1UAU9"/>
<evidence type="ECO:0000313" key="2">
    <source>
        <dbReference type="EMBL" id="KAK4311944.1"/>
    </source>
</evidence>
<gene>
    <name evidence="2" type="ORF">Pmani_016594</name>
</gene>
<protein>
    <recommendedName>
        <fullName evidence="1">Neurotransmitter-gated ion-channel ligand-binding domain-containing protein</fullName>
    </recommendedName>
</protein>
<dbReference type="SUPFAM" id="SSF63712">
    <property type="entry name" value="Nicotinic receptor ligand binding domain-like"/>
    <property type="match status" value="1"/>
</dbReference>
<evidence type="ECO:0000259" key="1">
    <source>
        <dbReference type="Pfam" id="PF02931"/>
    </source>
</evidence>
<dbReference type="GO" id="GO:0016020">
    <property type="term" value="C:membrane"/>
    <property type="evidence" value="ECO:0007669"/>
    <property type="project" value="InterPro"/>
</dbReference>
<dbReference type="Pfam" id="PF02931">
    <property type="entry name" value="Neur_chan_LBD"/>
    <property type="match status" value="1"/>
</dbReference>
<dbReference type="InterPro" id="IPR006202">
    <property type="entry name" value="Neur_chan_lig-bd"/>
</dbReference>
<dbReference type="GO" id="GO:0005230">
    <property type="term" value="F:extracellular ligand-gated monoatomic ion channel activity"/>
    <property type="evidence" value="ECO:0007669"/>
    <property type="project" value="InterPro"/>
</dbReference>
<dbReference type="Proteomes" id="UP001292094">
    <property type="component" value="Unassembled WGS sequence"/>
</dbReference>
<dbReference type="InterPro" id="IPR036734">
    <property type="entry name" value="Neur_chan_lig-bd_sf"/>
</dbReference>
<organism evidence="2 3">
    <name type="scientific">Petrolisthes manimaculis</name>
    <dbReference type="NCBI Taxonomy" id="1843537"/>
    <lineage>
        <taxon>Eukaryota</taxon>
        <taxon>Metazoa</taxon>
        <taxon>Ecdysozoa</taxon>
        <taxon>Arthropoda</taxon>
        <taxon>Crustacea</taxon>
        <taxon>Multicrustacea</taxon>
        <taxon>Malacostraca</taxon>
        <taxon>Eumalacostraca</taxon>
        <taxon>Eucarida</taxon>
        <taxon>Decapoda</taxon>
        <taxon>Pleocyemata</taxon>
        <taxon>Anomura</taxon>
        <taxon>Galatheoidea</taxon>
        <taxon>Porcellanidae</taxon>
        <taxon>Petrolisthes</taxon>
    </lineage>
</organism>
<dbReference type="Gene3D" id="2.70.170.10">
    <property type="entry name" value="Neurotransmitter-gated ion-channel ligand-binding domain"/>
    <property type="match status" value="1"/>
</dbReference>
<comment type="caution">
    <text evidence="2">The sequence shown here is derived from an EMBL/GenBank/DDBJ whole genome shotgun (WGS) entry which is preliminary data.</text>
</comment>
<accession>A0AAE1UAU9</accession>
<feature type="domain" description="Neurotransmitter-gated ion-channel ligand-binding" evidence="1">
    <location>
        <begin position="41"/>
        <end position="87"/>
    </location>
</feature>
<evidence type="ECO:0000313" key="3">
    <source>
        <dbReference type="Proteomes" id="UP001292094"/>
    </source>
</evidence>
<reference evidence="2" key="1">
    <citation type="submission" date="2023-11" db="EMBL/GenBank/DDBJ databases">
        <title>Genome assemblies of two species of porcelain crab, Petrolisthes cinctipes and Petrolisthes manimaculis (Anomura: Porcellanidae).</title>
        <authorList>
            <person name="Angst P."/>
        </authorList>
    </citation>
    <scope>NUCLEOTIDE SEQUENCE</scope>
    <source>
        <strain evidence="2">PB745_02</strain>
        <tissue evidence="2">Gill</tissue>
    </source>
</reference>
<sequence>MKRLAGFSEIYMGCESEEGGRLDSTTTTSSSTTFSTLLSLHYTTFSYCQQEWKDYKLVWEPEEYGGVEILHVPSEHIWLPDIVLYNK</sequence>